<dbReference type="SUPFAM" id="SSF117281">
    <property type="entry name" value="Kelch motif"/>
    <property type="match status" value="1"/>
</dbReference>
<sequence>ACNRWISLQDPYIQQVGTVPEPTSGCSVAHLGGRLYLYGGSSERPRGMLFRLAVPEDICTLFSAVRLGCLRHVGCSFCSVQDMEGNHTHCYSSFSSTPTSCIHHHGTLEVAPGKVCDAAWLDNRNCIQYETCEDCLASWPVHPEAQHTCEWCTSCRKGHCVRAGQSSLCE</sequence>
<feature type="non-terminal residue" evidence="1">
    <location>
        <position position="170"/>
    </location>
</feature>
<evidence type="ECO:0000313" key="1">
    <source>
        <dbReference type="EMBL" id="JAR87376.1"/>
    </source>
</evidence>
<dbReference type="InterPro" id="IPR015915">
    <property type="entry name" value="Kelch-typ_b-propeller"/>
</dbReference>
<dbReference type="AlphaFoldDB" id="A0A147B9C2"/>
<name>A0A147B9C2_9ACAR</name>
<feature type="non-terminal residue" evidence="1">
    <location>
        <position position="1"/>
    </location>
</feature>
<reference evidence="1" key="1">
    <citation type="submission" date="2016-03" db="EMBL/GenBank/DDBJ databases">
        <title>Gut transcriptome analysis on engorged females of Ornithodoros mimon (Acari: Argasidae) and phylogenetic inferences of soft ticks.</title>
        <authorList>
            <person name="Landulfo G.A."/>
            <person name="Giovanni D."/>
            <person name="Carvalho E."/>
            <person name="Junqueira-de-Azevedo I."/>
            <person name="Patane J."/>
            <person name="Mendoca R."/>
            <person name="Barros-Battesti D."/>
        </authorList>
    </citation>
    <scope>NUCLEOTIDE SEQUENCE</scope>
    <source>
        <strain evidence="1">Females</strain>
        <tissue evidence="1">Gut</tissue>
    </source>
</reference>
<organism evidence="1">
    <name type="scientific">Alectorobius mimon</name>
    <dbReference type="NCBI Taxonomy" id="360319"/>
    <lineage>
        <taxon>Eukaryota</taxon>
        <taxon>Metazoa</taxon>
        <taxon>Ecdysozoa</taxon>
        <taxon>Arthropoda</taxon>
        <taxon>Chelicerata</taxon>
        <taxon>Arachnida</taxon>
        <taxon>Acari</taxon>
        <taxon>Parasitiformes</taxon>
        <taxon>Ixodida</taxon>
        <taxon>Ixodoidea</taxon>
        <taxon>Argasidae</taxon>
        <taxon>Ornithodorinae</taxon>
        <taxon>Alectorobius</taxon>
    </lineage>
</organism>
<accession>A0A147B9C2</accession>
<dbReference type="EMBL" id="GEIB01000534">
    <property type="protein sequence ID" value="JAR87376.1"/>
    <property type="molecule type" value="Transcribed_RNA"/>
</dbReference>
<protein>
    <submittedName>
        <fullName evidence="1">Multiple epidermal growth factor like domains protein 8 like</fullName>
    </submittedName>
</protein>
<proteinExistence type="predicted"/>